<gene>
    <name evidence="4" type="primary">kaiC_5</name>
    <name evidence="4" type="ORF">BN996_03963</name>
</gene>
<dbReference type="EMBL" id="CSTE01000008">
    <property type="protein sequence ID" value="CQR54148.1"/>
    <property type="molecule type" value="Genomic_DNA"/>
</dbReference>
<sequence length="234" mass="25877">MRIPSGVSGFDELIQGGFLPRRLYVLSGPPGSGKTTFTAQFMAEGLRNGEKCMYITMHETEDELINDMSGFDFGFETLASSDGFHFINLVSPKGKHILNQFSQSGGSSSVQSLTDKIVAFVNSRQVDRLVIDSTMLLRLFFANGSEEMTRFLTALKQGDATTLLISEMTDPSSYSDEHFLAHGVVFFHNYLEATGMTRGIQVIKMRGSDIDCDIRSIEFTDNGLVVDPRSKVDL</sequence>
<keyword evidence="4" id="KW-0418">Kinase</keyword>
<dbReference type="GO" id="GO:0016301">
    <property type="term" value="F:kinase activity"/>
    <property type="evidence" value="ECO:0007669"/>
    <property type="project" value="UniProtKB-KW"/>
</dbReference>
<evidence type="ECO:0000259" key="3">
    <source>
        <dbReference type="PROSITE" id="PS51146"/>
    </source>
</evidence>
<dbReference type="InterPro" id="IPR010624">
    <property type="entry name" value="KaiC_dom"/>
</dbReference>
<evidence type="ECO:0000313" key="5">
    <source>
        <dbReference type="Proteomes" id="UP000198902"/>
    </source>
</evidence>
<dbReference type="AlphaFoldDB" id="A0A0D6JX67"/>
<protein>
    <submittedName>
        <fullName evidence="4">Circadian clock protein kinase KaiC</fullName>
    </submittedName>
</protein>
<dbReference type="PANTHER" id="PTHR43637">
    <property type="entry name" value="UPF0273 PROTEIN TM_0370"/>
    <property type="match status" value="1"/>
</dbReference>
<name>A0A0D6JX67_9EURY</name>
<proteinExistence type="predicted"/>
<keyword evidence="4" id="KW-0808">Transferase</keyword>
<evidence type="ECO:0000256" key="1">
    <source>
        <dbReference type="ARBA" id="ARBA00022741"/>
    </source>
</evidence>
<accession>A0A0D6JX67</accession>
<keyword evidence="1" id="KW-0547">Nucleotide-binding</keyword>
<keyword evidence="5" id="KW-1185">Reference proteome</keyword>
<reference evidence="5" key="1">
    <citation type="submission" date="2015-03" db="EMBL/GenBank/DDBJ databases">
        <authorList>
            <person name="Urmite Genomes"/>
        </authorList>
    </citation>
    <scope>NUCLEOTIDE SEQUENCE [LARGE SCALE GENOMIC DNA]</scope>
    <source>
        <strain evidence="5">Arc-Hr</strain>
    </source>
</reference>
<dbReference type="Proteomes" id="UP000198902">
    <property type="component" value="Unassembled WGS sequence"/>
</dbReference>
<evidence type="ECO:0000256" key="2">
    <source>
        <dbReference type="ARBA" id="ARBA00022840"/>
    </source>
</evidence>
<dbReference type="Pfam" id="PF06745">
    <property type="entry name" value="ATPase"/>
    <property type="match status" value="1"/>
</dbReference>
<dbReference type="OrthoDB" id="49590at2157"/>
<keyword evidence="2" id="KW-0067">ATP-binding</keyword>
<evidence type="ECO:0000313" key="4">
    <source>
        <dbReference type="EMBL" id="CQR54148.1"/>
    </source>
</evidence>
<dbReference type="SUPFAM" id="SSF52540">
    <property type="entry name" value="P-loop containing nucleoside triphosphate hydrolases"/>
    <property type="match status" value="1"/>
</dbReference>
<dbReference type="InterPro" id="IPR027417">
    <property type="entry name" value="P-loop_NTPase"/>
</dbReference>
<dbReference type="Gene3D" id="3.40.50.300">
    <property type="entry name" value="P-loop containing nucleotide triphosphate hydrolases"/>
    <property type="match status" value="1"/>
</dbReference>
<dbReference type="PROSITE" id="PS51146">
    <property type="entry name" value="KAIC"/>
    <property type="match status" value="1"/>
</dbReference>
<organism evidence="4 5">
    <name type="scientific">Haloferax massiliensis</name>
    <dbReference type="NCBI Taxonomy" id="1476858"/>
    <lineage>
        <taxon>Archaea</taxon>
        <taxon>Methanobacteriati</taxon>
        <taxon>Methanobacteriota</taxon>
        <taxon>Stenosarchaea group</taxon>
        <taxon>Halobacteria</taxon>
        <taxon>Halobacteriales</taxon>
        <taxon>Haloferacaceae</taxon>
        <taxon>Haloferax</taxon>
    </lineage>
</organism>
<dbReference type="PANTHER" id="PTHR43637:SF1">
    <property type="entry name" value="UPF0273 PROTEIN TM_0370"/>
    <property type="match status" value="1"/>
</dbReference>
<dbReference type="RefSeq" id="WP_089781871.1">
    <property type="nucleotide sequence ID" value="NZ_CABLRR010000008.1"/>
</dbReference>
<dbReference type="GO" id="GO:0005524">
    <property type="term" value="F:ATP binding"/>
    <property type="evidence" value="ECO:0007669"/>
    <property type="project" value="UniProtKB-KW"/>
</dbReference>
<feature type="domain" description="KaiC" evidence="3">
    <location>
        <begin position="1"/>
        <end position="234"/>
    </location>
</feature>
<dbReference type="InterPro" id="IPR014774">
    <property type="entry name" value="KaiC-like_dom"/>
</dbReference>